<keyword evidence="2" id="KW-1185">Reference proteome</keyword>
<sequence>MPMPHRAIRSPGAASPVSRRWVRPAIWSAAPMWPTRRPHSQVVFSSVIPNVSRNGTSSRVRPTLVRTQRSMSAASRPASARATVTLSRCRSVSDWTISSRSSPFSAR</sequence>
<dbReference type="EMBL" id="CP029078">
    <property type="protein sequence ID" value="QCN84318.1"/>
    <property type="molecule type" value="Genomic_DNA"/>
</dbReference>
<evidence type="ECO:0000313" key="1">
    <source>
        <dbReference type="EMBL" id="QCN84318.1"/>
    </source>
</evidence>
<dbReference type="Proteomes" id="UP000501753">
    <property type="component" value="Chromosome"/>
</dbReference>
<protein>
    <submittedName>
        <fullName evidence="1">Uncharacterized protein</fullName>
    </submittedName>
</protein>
<evidence type="ECO:0000313" key="2">
    <source>
        <dbReference type="Proteomes" id="UP000501753"/>
    </source>
</evidence>
<name>A0ABX5TP64_STRGD</name>
<reference evidence="1 2" key="1">
    <citation type="submission" date="2018-04" db="EMBL/GenBank/DDBJ databases">
        <title>Complete genome sequences of Streptomyces griseoviridis K61 and characterization of antagonistic properties of biological control agents.</title>
        <authorList>
            <person name="Mariita R.M."/>
            <person name="Sello J.K."/>
        </authorList>
    </citation>
    <scope>NUCLEOTIDE SEQUENCE [LARGE SCALE GENOMIC DNA]</scope>
    <source>
        <strain evidence="1 2">K61</strain>
    </source>
</reference>
<proteinExistence type="predicted"/>
<accession>A0ABX5TP64</accession>
<gene>
    <name evidence="1" type="ORF">DDJ31_04420</name>
</gene>
<organism evidence="1 2">
    <name type="scientific">Streptomyces griseoviridis</name>
    <dbReference type="NCBI Taxonomy" id="45398"/>
    <lineage>
        <taxon>Bacteria</taxon>
        <taxon>Bacillati</taxon>
        <taxon>Actinomycetota</taxon>
        <taxon>Actinomycetes</taxon>
        <taxon>Kitasatosporales</taxon>
        <taxon>Streptomycetaceae</taxon>
        <taxon>Streptomyces</taxon>
    </lineage>
</organism>